<evidence type="ECO:0000256" key="2">
    <source>
        <dbReference type="ARBA" id="ARBA00007400"/>
    </source>
</evidence>
<evidence type="ECO:0000256" key="5">
    <source>
        <dbReference type="ARBA" id="ARBA00022989"/>
    </source>
</evidence>
<sequence>MGKNNRVIYMDVLRIISIFAVITIHVGSQLQNLFDKGVPEWNVYNIYVSLSRFSVPIFVMISGYFFLNPKKEIKISTLFRKYIGRLVIAFLFWSFIYAVATTNSAILSGRPESILIVAKRTIEGHAQYWYLYMLVGLYIITPFLKRMLALISKKELEYFLLLSFVFSGIVPYLGYFHNGFLQETSLIMNKFQLTFVSGYVFYFVLGHYIGTYEITKRLRRGSYILGLLGVFATIYGSWYFDVKINQNGAFFQDNLTVFIIFYSIAVFMFVKERFKNIQISEKKCALISSISQHTFGMYLCHDCFNMLYYKLGIWNNLRFSAWLAVPLFVIIDAVGSFVIVTIMKRIPILKKTVM</sequence>
<dbReference type="AlphaFoldDB" id="A0A371AUP5"/>
<dbReference type="GO" id="GO:0016413">
    <property type="term" value="F:O-acetyltransferase activity"/>
    <property type="evidence" value="ECO:0007669"/>
    <property type="project" value="TreeGrafter"/>
</dbReference>
<feature type="transmembrane region" description="Helical" evidence="7">
    <location>
        <begin position="250"/>
        <end position="270"/>
    </location>
</feature>
<dbReference type="Proteomes" id="UP000255036">
    <property type="component" value="Unassembled WGS sequence"/>
</dbReference>
<keyword evidence="4 7" id="KW-0812">Transmembrane</keyword>
<comment type="caution">
    <text evidence="9">The sequence shown here is derived from an EMBL/GenBank/DDBJ whole genome shotgun (WGS) entry which is preliminary data.</text>
</comment>
<comment type="subcellular location">
    <subcellularLocation>
        <location evidence="1">Cell membrane</location>
        <topology evidence="1">Multi-pass membrane protein</topology>
    </subcellularLocation>
</comment>
<feature type="transmembrane region" description="Helical" evidence="7">
    <location>
        <begin position="87"/>
        <end position="107"/>
    </location>
</feature>
<evidence type="ECO:0000313" key="10">
    <source>
        <dbReference type="Proteomes" id="UP000255036"/>
    </source>
</evidence>
<dbReference type="Pfam" id="PF01757">
    <property type="entry name" value="Acyl_transf_3"/>
    <property type="match status" value="1"/>
</dbReference>
<evidence type="ECO:0000256" key="7">
    <source>
        <dbReference type="SAM" id="Phobius"/>
    </source>
</evidence>
<feature type="transmembrane region" description="Helical" evidence="7">
    <location>
        <begin position="221"/>
        <end position="238"/>
    </location>
</feature>
<protein>
    <recommendedName>
        <fullName evidence="8">Acyltransferase 3 domain-containing protein</fullName>
    </recommendedName>
</protein>
<dbReference type="EMBL" id="QRCT01000029">
    <property type="protein sequence ID" value="RDU23287.1"/>
    <property type="molecule type" value="Genomic_DNA"/>
</dbReference>
<organism evidence="9 10">
    <name type="scientific">Anaerosacchariphilus polymeriproducens</name>
    <dbReference type="NCBI Taxonomy" id="1812858"/>
    <lineage>
        <taxon>Bacteria</taxon>
        <taxon>Bacillati</taxon>
        <taxon>Bacillota</taxon>
        <taxon>Clostridia</taxon>
        <taxon>Lachnospirales</taxon>
        <taxon>Lachnospiraceae</taxon>
        <taxon>Anaerosacchariphilus</taxon>
    </lineage>
</organism>
<dbReference type="InterPro" id="IPR002656">
    <property type="entry name" value="Acyl_transf_3_dom"/>
</dbReference>
<dbReference type="GO" id="GO:0009246">
    <property type="term" value="P:enterobacterial common antigen biosynthetic process"/>
    <property type="evidence" value="ECO:0007669"/>
    <property type="project" value="TreeGrafter"/>
</dbReference>
<gene>
    <name evidence="9" type="ORF">DWV06_10290</name>
</gene>
<feature type="domain" description="Acyltransferase 3" evidence="8">
    <location>
        <begin position="8"/>
        <end position="339"/>
    </location>
</feature>
<keyword evidence="5 7" id="KW-1133">Transmembrane helix</keyword>
<evidence type="ECO:0000259" key="8">
    <source>
        <dbReference type="Pfam" id="PF01757"/>
    </source>
</evidence>
<dbReference type="RefSeq" id="WP_115482103.1">
    <property type="nucleotide sequence ID" value="NZ_QRCT01000029.1"/>
</dbReference>
<evidence type="ECO:0000256" key="1">
    <source>
        <dbReference type="ARBA" id="ARBA00004651"/>
    </source>
</evidence>
<name>A0A371AUP5_9FIRM</name>
<feature type="transmembrane region" description="Helical" evidence="7">
    <location>
        <begin position="127"/>
        <end position="144"/>
    </location>
</feature>
<feature type="transmembrane region" description="Helical" evidence="7">
    <location>
        <begin position="7"/>
        <end position="26"/>
    </location>
</feature>
<reference evidence="9 10" key="1">
    <citation type="submission" date="2018-07" db="EMBL/GenBank/DDBJ databases">
        <title>Anaerosacharophilus polymeroproducens gen. nov. sp. nov., an anaerobic bacterium isolated from salt field.</title>
        <authorList>
            <person name="Kim W."/>
            <person name="Yang S.-H."/>
            <person name="Oh J."/>
            <person name="Lee J.-H."/>
            <person name="Kwon K.K."/>
        </authorList>
    </citation>
    <scope>NUCLEOTIDE SEQUENCE [LARGE SCALE GENOMIC DNA]</scope>
    <source>
        <strain evidence="9 10">MCWD5</strain>
    </source>
</reference>
<dbReference type="PANTHER" id="PTHR40074">
    <property type="entry name" value="O-ACETYLTRANSFERASE WECH"/>
    <property type="match status" value="1"/>
</dbReference>
<accession>A0A371AUP5</accession>
<dbReference type="OrthoDB" id="9810469at2"/>
<keyword evidence="6 7" id="KW-0472">Membrane</keyword>
<feature type="transmembrane region" description="Helical" evidence="7">
    <location>
        <begin position="187"/>
        <end position="209"/>
    </location>
</feature>
<dbReference type="PANTHER" id="PTHR40074:SF2">
    <property type="entry name" value="O-ACETYLTRANSFERASE WECH"/>
    <property type="match status" value="1"/>
</dbReference>
<keyword evidence="10" id="KW-1185">Reference proteome</keyword>
<evidence type="ECO:0000256" key="4">
    <source>
        <dbReference type="ARBA" id="ARBA00022692"/>
    </source>
</evidence>
<dbReference type="GO" id="GO:0005886">
    <property type="term" value="C:plasma membrane"/>
    <property type="evidence" value="ECO:0007669"/>
    <property type="project" value="UniProtKB-SubCell"/>
</dbReference>
<comment type="similarity">
    <text evidence="2">Belongs to the acyltransferase 3 family.</text>
</comment>
<evidence type="ECO:0000256" key="6">
    <source>
        <dbReference type="ARBA" id="ARBA00023136"/>
    </source>
</evidence>
<feature type="transmembrane region" description="Helical" evidence="7">
    <location>
        <begin position="156"/>
        <end position="175"/>
    </location>
</feature>
<proteinExistence type="inferred from homology"/>
<evidence type="ECO:0000256" key="3">
    <source>
        <dbReference type="ARBA" id="ARBA00022475"/>
    </source>
</evidence>
<feature type="transmembrane region" description="Helical" evidence="7">
    <location>
        <begin position="321"/>
        <end position="342"/>
    </location>
</feature>
<feature type="transmembrane region" description="Helical" evidence="7">
    <location>
        <begin position="46"/>
        <end position="67"/>
    </location>
</feature>
<keyword evidence="3" id="KW-1003">Cell membrane</keyword>
<evidence type="ECO:0000313" key="9">
    <source>
        <dbReference type="EMBL" id="RDU23287.1"/>
    </source>
</evidence>